<dbReference type="GeneID" id="101856694"/>
<gene>
    <name evidence="6" type="primary">LOC101856694</name>
</gene>
<evidence type="ECO:0000256" key="2">
    <source>
        <dbReference type="ARBA" id="ARBA00005625"/>
    </source>
</evidence>
<reference evidence="6" key="1">
    <citation type="submission" date="2025-08" db="UniProtKB">
        <authorList>
            <consortium name="RefSeq"/>
        </authorList>
    </citation>
    <scope>IDENTIFICATION</scope>
</reference>
<dbReference type="CDD" id="cd22240">
    <property type="entry name" value="akirin"/>
    <property type="match status" value="1"/>
</dbReference>
<sequence>MACGATLKRTLEFDPLHSPSQPGPIKRRRCMPLTMAQTTPPTKLHQLTPSPFSEVTPKLTKEEIAARIGSELKRMQRRRQLFYPTSSSPPPSVNAISIDRQSPPPSQDILAHNAISVDSFPSSSPHSSTGTCSPKQRDVPLFTFKQVTMICERMCQEQEEKIRENYDKVLNNKLSEQYEAFLKFNHDQLQKRFGNAPMSYVS</sequence>
<dbReference type="PANTHER" id="PTHR13293">
    <property type="entry name" value="AKIRIN-RELATED"/>
    <property type="match status" value="1"/>
</dbReference>
<evidence type="ECO:0000256" key="4">
    <source>
        <dbReference type="SAM" id="MobiDB-lite"/>
    </source>
</evidence>
<dbReference type="PANTHER" id="PTHR13293:SF6">
    <property type="entry name" value="AKIRIN-RELATED"/>
    <property type="match status" value="1"/>
</dbReference>
<dbReference type="InterPro" id="IPR024132">
    <property type="entry name" value="Akirin"/>
</dbReference>
<name>A0ABM0K685_APLCA</name>
<evidence type="ECO:0000313" key="6">
    <source>
        <dbReference type="RefSeq" id="XP_005109687.1"/>
    </source>
</evidence>
<organism evidence="5 6">
    <name type="scientific">Aplysia californica</name>
    <name type="common">California sea hare</name>
    <dbReference type="NCBI Taxonomy" id="6500"/>
    <lineage>
        <taxon>Eukaryota</taxon>
        <taxon>Metazoa</taxon>
        <taxon>Spiralia</taxon>
        <taxon>Lophotrochozoa</taxon>
        <taxon>Mollusca</taxon>
        <taxon>Gastropoda</taxon>
        <taxon>Heterobranchia</taxon>
        <taxon>Euthyneura</taxon>
        <taxon>Tectipleura</taxon>
        <taxon>Aplysiida</taxon>
        <taxon>Aplysioidea</taxon>
        <taxon>Aplysiidae</taxon>
        <taxon>Aplysia</taxon>
    </lineage>
</organism>
<proteinExistence type="inferred from homology"/>
<dbReference type="Proteomes" id="UP000694888">
    <property type="component" value="Unplaced"/>
</dbReference>
<comment type="similarity">
    <text evidence="2">Belongs to the akirin family.</text>
</comment>
<dbReference type="RefSeq" id="XP_005109687.1">
    <property type="nucleotide sequence ID" value="XM_005109630.3"/>
</dbReference>
<accession>A0ABM0K685</accession>
<evidence type="ECO:0000256" key="3">
    <source>
        <dbReference type="ARBA" id="ARBA00023242"/>
    </source>
</evidence>
<comment type="subcellular location">
    <subcellularLocation>
        <location evidence="1">Nucleus</location>
    </subcellularLocation>
</comment>
<feature type="region of interest" description="Disordered" evidence="4">
    <location>
        <begin position="82"/>
        <end position="107"/>
    </location>
</feature>
<protein>
    <submittedName>
        <fullName evidence="6">Akirin-2</fullName>
    </submittedName>
</protein>
<keyword evidence="5" id="KW-1185">Reference proteome</keyword>
<evidence type="ECO:0000256" key="1">
    <source>
        <dbReference type="ARBA" id="ARBA00004123"/>
    </source>
</evidence>
<keyword evidence="3" id="KW-0539">Nucleus</keyword>
<evidence type="ECO:0000313" key="5">
    <source>
        <dbReference type="Proteomes" id="UP000694888"/>
    </source>
</evidence>